<feature type="chain" id="PRO_5008386513" description="Toluene tolerance protein" evidence="1">
    <location>
        <begin position="24"/>
        <end position="213"/>
    </location>
</feature>
<reference evidence="2 3" key="2">
    <citation type="journal article" date="2018" name="Int. J. Syst. Evol. Microbiol.">
        <title>Marinobacterium aestuarii sp. nov., a benzene-degrading marine bacterium isolated from estuary sediment.</title>
        <authorList>
            <person name="Bae S.S."/>
            <person name="Jung J."/>
            <person name="Chung D."/>
            <person name="Baek K."/>
        </authorList>
    </citation>
    <scope>NUCLEOTIDE SEQUENCE [LARGE SCALE GENOMIC DNA]</scope>
    <source>
        <strain evidence="2 3">ST58-10</strain>
    </source>
</reference>
<dbReference type="PIRSF" id="PIRSF004649">
    <property type="entry name" value="MlaC"/>
    <property type="match status" value="1"/>
</dbReference>
<accession>A0A1A9EWZ1</accession>
<feature type="signal peptide" evidence="1">
    <location>
        <begin position="1"/>
        <end position="23"/>
    </location>
</feature>
<dbReference type="InterPro" id="IPR008869">
    <property type="entry name" value="MlaC/ttg2D"/>
</dbReference>
<dbReference type="InterPro" id="IPR042245">
    <property type="entry name" value="Tgt2/MlaC_sf"/>
</dbReference>
<dbReference type="PANTHER" id="PTHR36573">
    <property type="entry name" value="INTERMEMBRANE PHOSPHOLIPID TRANSPORT SYSTEM BINDING PROTEIN MLAC"/>
    <property type="match status" value="1"/>
</dbReference>
<dbReference type="Gene3D" id="3.10.450.710">
    <property type="entry name" value="Tgt2/MlaC"/>
    <property type="match status" value="1"/>
</dbReference>
<reference evidence="3" key="1">
    <citation type="submission" date="2016-05" db="EMBL/GenBank/DDBJ databases">
        <authorList>
            <person name="Baek K."/>
            <person name="Yang S.-J."/>
        </authorList>
    </citation>
    <scope>NUCLEOTIDE SEQUENCE [LARGE SCALE GENOMIC DNA]</scope>
    <source>
        <strain evidence="3">ST58-10</strain>
    </source>
</reference>
<keyword evidence="3" id="KW-1185">Reference proteome</keyword>
<dbReference type="AlphaFoldDB" id="A0A1A9EWZ1"/>
<proteinExistence type="predicted"/>
<dbReference type="Pfam" id="PF05494">
    <property type="entry name" value="MlaC"/>
    <property type="match status" value="1"/>
</dbReference>
<name>A0A1A9EWZ1_9GAMM</name>
<evidence type="ECO:0008006" key="4">
    <source>
        <dbReference type="Google" id="ProtNLM"/>
    </source>
</evidence>
<dbReference type="Proteomes" id="UP000078070">
    <property type="component" value="Chromosome"/>
</dbReference>
<dbReference type="STRING" id="1821621.A8C75_05830"/>
<gene>
    <name evidence="2" type="ORF">A8C75_05830</name>
</gene>
<evidence type="ECO:0000313" key="3">
    <source>
        <dbReference type="Proteomes" id="UP000078070"/>
    </source>
</evidence>
<dbReference type="PANTHER" id="PTHR36573:SF1">
    <property type="entry name" value="INTERMEMBRANE PHOSPHOLIPID TRANSPORT SYSTEM BINDING PROTEIN MLAC"/>
    <property type="match status" value="1"/>
</dbReference>
<evidence type="ECO:0000256" key="1">
    <source>
        <dbReference type="SAM" id="SignalP"/>
    </source>
</evidence>
<sequence>MKRLLTSVALMLSLLLPTLPAQASWEAASGVVEKVTQDMVTLLEEGVDINNDASLNDAMARVEQRLDGLIDFDYIAQRVMGKFYRRANDAERAHFATVFKHTMVKTYTKALAGFEISRVEVAPQGPESPEPDKQVVTLNVYSGAGTRYSLVNYMLERDGQWQLVNVILDGINLRLTFTNQFADLAERNNGNIQQVITSWESQVDSRVTKTEGS</sequence>
<keyword evidence="1" id="KW-0732">Signal</keyword>
<organism evidence="2 3">
    <name type="scientific">Marinobacterium aestuarii</name>
    <dbReference type="NCBI Taxonomy" id="1821621"/>
    <lineage>
        <taxon>Bacteria</taxon>
        <taxon>Pseudomonadati</taxon>
        <taxon>Pseudomonadota</taxon>
        <taxon>Gammaproteobacteria</taxon>
        <taxon>Oceanospirillales</taxon>
        <taxon>Oceanospirillaceae</taxon>
        <taxon>Marinobacterium</taxon>
    </lineage>
</organism>
<dbReference type="EMBL" id="CP015839">
    <property type="protein sequence ID" value="ANG62059.1"/>
    <property type="molecule type" value="Genomic_DNA"/>
</dbReference>
<dbReference type="KEGG" id="mars:A8C75_05830"/>
<protein>
    <recommendedName>
        <fullName evidence="4">Toluene tolerance protein</fullName>
    </recommendedName>
</protein>
<evidence type="ECO:0000313" key="2">
    <source>
        <dbReference type="EMBL" id="ANG62059.1"/>
    </source>
</evidence>